<evidence type="ECO:0000313" key="3">
    <source>
        <dbReference type="RefSeq" id="XP_026086554.1"/>
    </source>
</evidence>
<dbReference type="PANTHER" id="PTHR23098:SF23">
    <property type="entry name" value="MYB-RELATED TRANSCRIPTION FACTOR, PARTNER OF PROFILIN-LIKE ISOFORM X2-RELATED"/>
    <property type="match status" value="1"/>
</dbReference>
<sequence>MATKGKDRAAMFTATEQRLLLETYEEFKDVITKKGNTAAINKAREKGWQEIADRLNASNLSEGKRTWQQVKIKYKNIVQNATKKKTEVAGTGGGPPPASFTPAEELALEINKGRPVLEGIEGGTSSKMISRSIRSEYIKDSVCCMDPPDIMLPWSQGEVMGVEEDEETVSVCSRRPEDADTVLEPSQSGTTCDKNPENIKGVYKRYLLKQMEAIDIDIQYKKLKMRKLELEIQQLQKNASRTTIFKKGKGKKKKTFLITFHNIYLCVFTPNRQIHSE</sequence>
<accession>A0A6P6LPZ8</accession>
<gene>
    <name evidence="3" type="primary">LOC113061572</name>
</gene>
<organism evidence="2 3">
    <name type="scientific">Carassius auratus</name>
    <name type="common">Goldfish</name>
    <dbReference type="NCBI Taxonomy" id="7957"/>
    <lineage>
        <taxon>Eukaryota</taxon>
        <taxon>Metazoa</taxon>
        <taxon>Chordata</taxon>
        <taxon>Craniata</taxon>
        <taxon>Vertebrata</taxon>
        <taxon>Euteleostomi</taxon>
        <taxon>Actinopterygii</taxon>
        <taxon>Neopterygii</taxon>
        <taxon>Teleostei</taxon>
        <taxon>Ostariophysi</taxon>
        <taxon>Cypriniformes</taxon>
        <taxon>Cyprinidae</taxon>
        <taxon>Cyprininae</taxon>
        <taxon>Carassius</taxon>
    </lineage>
</organism>
<dbReference type="GO" id="GO:0005634">
    <property type="term" value="C:nucleus"/>
    <property type="evidence" value="ECO:0007669"/>
    <property type="project" value="TreeGrafter"/>
</dbReference>
<keyword evidence="2" id="KW-1185">Reference proteome</keyword>
<reference evidence="3" key="1">
    <citation type="submission" date="2025-08" db="UniProtKB">
        <authorList>
            <consortium name="RefSeq"/>
        </authorList>
    </citation>
    <scope>IDENTIFICATION</scope>
    <source>
        <strain evidence="3">Wakin</strain>
        <tissue evidence="3">Muscle</tissue>
    </source>
</reference>
<dbReference type="RefSeq" id="XP_026086554.1">
    <property type="nucleotide sequence ID" value="XM_026230769.1"/>
</dbReference>
<evidence type="ECO:0000313" key="2">
    <source>
        <dbReference type="Proteomes" id="UP000515129"/>
    </source>
</evidence>
<dbReference type="Pfam" id="PF13873">
    <property type="entry name" value="Myb_DNA-bind_5"/>
    <property type="match status" value="1"/>
</dbReference>
<dbReference type="OrthoDB" id="3066195at2759"/>
<dbReference type="Proteomes" id="UP000515129">
    <property type="component" value="Chromosome 43"/>
</dbReference>
<dbReference type="GeneID" id="113061572"/>
<feature type="domain" description="Myb/SANT-like DNA-binding" evidence="1">
    <location>
        <begin position="8"/>
        <end position="84"/>
    </location>
</feature>
<dbReference type="KEGG" id="caua:113061572"/>
<evidence type="ECO:0000259" key="1">
    <source>
        <dbReference type="Pfam" id="PF13873"/>
    </source>
</evidence>
<dbReference type="InterPro" id="IPR028002">
    <property type="entry name" value="Myb_DNA-bind_5"/>
</dbReference>
<protein>
    <submittedName>
        <fullName evidence="3">Uncharacterized protein LOC113061572 isoform X1</fullName>
    </submittedName>
</protein>
<name>A0A6P6LPZ8_CARAU</name>
<dbReference type="AlphaFoldDB" id="A0A6P6LPZ8"/>
<dbReference type="PANTHER" id="PTHR23098">
    <property type="entry name" value="AGAP001331-PA-RELATED"/>
    <property type="match status" value="1"/>
</dbReference>
<proteinExistence type="predicted"/>